<reference evidence="4" key="2">
    <citation type="journal article" date="2019" name="Int. J. Syst. Evol. Microbiol.">
        <title>The Global Catalogue of Microorganisms (GCM) 10K type strain sequencing project: providing services to taxonomists for standard genome sequencing and annotation.</title>
        <authorList>
            <consortium name="The Broad Institute Genomics Platform"/>
            <consortium name="The Broad Institute Genome Sequencing Center for Infectious Disease"/>
            <person name="Wu L."/>
            <person name="Ma J."/>
        </authorList>
    </citation>
    <scope>NUCLEOTIDE SEQUENCE [LARGE SCALE GENOMIC DNA]</scope>
    <source>
        <strain evidence="4">CGMCC 1.15931</strain>
    </source>
</reference>
<sequence>MSPTTTLPADIEALADSLSACANELHQRIMRAIRRNGQDRIEGGEDEGNEAGGGAASGITQADAQALFDQEVALRQSANSLYVDSARLAVAGLAIPGQQLLSLAARARETIRRIDRAKEIAGIAGSLIGVAAAILSAHPQNLATALETLDEHLDALKDESLQKPGTTMKT</sequence>
<evidence type="ECO:0000313" key="2">
    <source>
        <dbReference type="EMBL" id="MTV53847.1"/>
    </source>
</evidence>
<dbReference type="Proteomes" id="UP000622638">
    <property type="component" value="Unassembled WGS sequence"/>
</dbReference>
<gene>
    <name evidence="1" type="ORF">GCM10011572_24060</name>
    <name evidence="2" type="ORF">GM672_14025</name>
</gene>
<dbReference type="RefSeq" id="WP_155471150.1">
    <property type="nucleotide sequence ID" value="NZ_BMKG01000009.1"/>
</dbReference>
<evidence type="ECO:0000313" key="1">
    <source>
        <dbReference type="EMBL" id="GGC01286.1"/>
    </source>
</evidence>
<keyword evidence="4" id="KW-1185">Reference proteome</keyword>
<reference evidence="2 3" key="3">
    <citation type="submission" date="2019-11" db="EMBL/GenBank/DDBJ databases">
        <title>Type strains purchased from KCTC, JCM and DSMZ.</title>
        <authorList>
            <person name="Lu H."/>
        </authorList>
    </citation>
    <scope>NUCLEOTIDE SEQUENCE [LARGE SCALE GENOMIC DNA]</scope>
    <source>
        <strain evidence="2 3">KCTC 52429</strain>
    </source>
</reference>
<name>A0A6I3T2K5_9BURK</name>
<reference evidence="1" key="1">
    <citation type="journal article" date="2014" name="Int. J. Syst. Evol. Microbiol.">
        <title>Complete genome of a new Firmicutes species belonging to the dominant human colonic microbiota ('Ruminococcus bicirculans') reveals two chromosomes and a selective capacity to utilize plant glucans.</title>
        <authorList>
            <consortium name="NISC Comparative Sequencing Program"/>
            <person name="Wegmann U."/>
            <person name="Louis P."/>
            <person name="Goesmann A."/>
            <person name="Henrissat B."/>
            <person name="Duncan S.H."/>
            <person name="Flint H.J."/>
        </authorList>
    </citation>
    <scope>NUCLEOTIDE SEQUENCE</scope>
    <source>
        <strain evidence="1">CGMCC 1.15931</strain>
    </source>
</reference>
<reference evidence="1" key="4">
    <citation type="submission" date="2024-05" db="EMBL/GenBank/DDBJ databases">
        <authorList>
            <person name="Sun Q."/>
            <person name="Zhou Y."/>
        </authorList>
    </citation>
    <scope>NUCLEOTIDE SEQUENCE</scope>
    <source>
        <strain evidence="1">CGMCC 1.15931</strain>
    </source>
</reference>
<dbReference type="OrthoDB" id="5703812at2"/>
<dbReference type="Proteomes" id="UP000430634">
    <property type="component" value="Unassembled WGS sequence"/>
</dbReference>
<evidence type="ECO:0000313" key="4">
    <source>
        <dbReference type="Proteomes" id="UP000622638"/>
    </source>
</evidence>
<protein>
    <submittedName>
        <fullName evidence="2">Uncharacterized protein</fullName>
    </submittedName>
</protein>
<organism evidence="2 3">
    <name type="scientific">Pseudoduganella buxea</name>
    <dbReference type="NCBI Taxonomy" id="1949069"/>
    <lineage>
        <taxon>Bacteria</taxon>
        <taxon>Pseudomonadati</taxon>
        <taxon>Pseudomonadota</taxon>
        <taxon>Betaproteobacteria</taxon>
        <taxon>Burkholderiales</taxon>
        <taxon>Oxalobacteraceae</taxon>
        <taxon>Telluria group</taxon>
        <taxon>Pseudoduganella</taxon>
    </lineage>
</organism>
<comment type="caution">
    <text evidence="2">The sequence shown here is derived from an EMBL/GenBank/DDBJ whole genome shotgun (WGS) entry which is preliminary data.</text>
</comment>
<proteinExistence type="predicted"/>
<accession>A0A6I3T2K5</accession>
<dbReference type="EMBL" id="WNKZ01000036">
    <property type="protein sequence ID" value="MTV53847.1"/>
    <property type="molecule type" value="Genomic_DNA"/>
</dbReference>
<evidence type="ECO:0000313" key="3">
    <source>
        <dbReference type="Proteomes" id="UP000430634"/>
    </source>
</evidence>
<dbReference type="EMBL" id="BMKG01000009">
    <property type="protein sequence ID" value="GGC01286.1"/>
    <property type="molecule type" value="Genomic_DNA"/>
</dbReference>
<dbReference type="AlphaFoldDB" id="A0A6I3T2K5"/>